<dbReference type="Proteomes" id="UP000247591">
    <property type="component" value="Unassembled WGS sequence"/>
</dbReference>
<feature type="transmembrane region" description="Helical" evidence="1">
    <location>
        <begin position="228"/>
        <end position="249"/>
    </location>
</feature>
<gene>
    <name evidence="2" type="ORF">DFR67_11246</name>
</gene>
<dbReference type="NCBIfam" id="TIGR03931">
    <property type="entry name" value="T7SS_Rv3446c"/>
    <property type="match status" value="1"/>
</dbReference>
<evidence type="ECO:0000313" key="2">
    <source>
        <dbReference type="EMBL" id="PYE14585.1"/>
    </source>
</evidence>
<keyword evidence="1" id="KW-1133">Transmembrane helix</keyword>
<keyword evidence="1" id="KW-0812">Transmembrane</keyword>
<sequence>MASPMRWAVADVAYDHLEVGGSSPERVGALVAAINSPTVVVDGERIHAIEAWSRLFGRVLTGSDPVTVAHPSTWGTRRAAVLGQAAAAAGREVELVPRAAVIARSHLDATAQRALVIEVTDRVDIHEVRRAGGDWLIASTTVATERTYAELVAGLADNGVEAILVDGTDPAAVQSVRTRVEAVTVVGRVACVRRALVHRYGGALAAPEPGSETWPPSLAVGRTRRGSVLAAAALLVVVAVAAAIAVVVVRDGSRTPVAAVDRQAQVGRVSLVVPADWRQSSEPAAEGVVSRATFAAPQDDRRIILLQNAVRSTSTLSSVAGSLRNRIDQRGDDVVQEFSASTRYAGREVISYREVPVSGGAIRWYLLVATGLQVSVGCQAGSAGESIDEQCVVAVASVRIADR</sequence>
<reference evidence="2 3" key="1">
    <citation type="submission" date="2018-06" db="EMBL/GenBank/DDBJ databases">
        <title>Genomic Encyclopedia of Type Strains, Phase IV (KMG-IV): sequencing the most valuable type-strain genomes for metagenomic binning, comparative biology and taxonomic classification.</title>
        <authorList>
            <person name="Goeker M."/>
        </authorList>
    </citation>
    <scope>NUCLEOTIDE SEQUENCE [LARGE SCALE GENOMIC DNA]</scope>
    <source>
        <strain evidence="2 3">DSM 45521</strain>
    </source>
</reference>
<keyword evidence="1" id="KW-0472">Membrane</keyword>
<organism evidence="2 3">
    <name type="scientific">Williamsia limnetica</name>
    <dbReference type="NCBI Taxonomy" id="882452"/>
    <lineage>
        <taxon>Bacteria</taxon>
        <taxon>Bacillati</taxon>
        <taxon>Actinomycetota</taxon>
        <taxon>Actinomycetes</taxon>
        <taxon>Mycobacteriales</taxon>
        <taxon>Nocardiaceae</taxon>
        <taxon>Williamsia</taxon>
    </lineage>
</organism>
<name>A0A318RDQ3_WILLI</name>
<comment type="caution">
    <text evidence="2">The sequence shown here is derived from an EMBL/GenBank/DDBJ whole genome shotgun (WGS) entry which is preliminary data.</text>
</comment>
<dbReference type="EMBL" id="QJSP01000012">
    <property type="protein sequence ID" value="PYE14585.1"/>
    <property type="molecule type" value="Genomic_DNA"/>
</dbReference>
<keyword evidence="3" id="KW-1185">Reference proteome</keyword>
<evidence type="ECO:0000256" key="1">
    <source>
        <dbReference type="SAM" id="Phobius"/>
    </source>
</evidence>
<dbReference type="InterPro" id="IPR023840">
    <property type="entry name" value="T7SS_Rv3446c"/>
</dbReference>
<evidence type="ECO:0000313" key="3">
    <source>
        <dbReference type="Proteomes" id="UP000247591"/>
    </source>
</evidence>
<dbReference type="AlphaFoldDB" id="A0A318RDQ3"/>
<accession>A0A318RDQ3</accession>
<protein>
    <submittedName>
        <fullName evidence="2">Type VII secretion-associated protein (TIGR03931 family)</fullName>
    </submittedName>
</protein>
<proteinExistence type="predicted"/>